<proteinExistence type="predicted"/>
<organism evidence="1 2">
    <name type="scientific">Aerophobetes bacterium</name>
    <dbReference type="NCBI Taxonomy" id="2030807"/>
    <lineage>
        <taxon>Bacteria</taxon>
        <taxon>Candidatus Aerophobota</taxon>
    </lineage>
</organism>
<dbReference type="EMBL" id="QMPZ01000058">
    <property type="protein sequence ID" value="RLE09184.1"/>
    <property type="molecule type" value="Genomic_DNA"/>
</dbReference>
<sequence>MKMKKVAVAMSGGIDSSVCAALLKERGYEIIGVTMWTWPKGKSGKEVSRFYNVVDEARKVAEKLGITHYVVDLEDLFVRYVIANFCDEYRKGRTPNPCIRCNEYVKFGVLLRKARELGANYLATGHYARIEYNKETGRYLLKRGVDLEKDQSY</sequence>
<dbReference type="GO" id="GO:0002143">
    <property type="term" value="P:tRNA wobble position uridine thiolation"/>
    <property type="evidence" value="ECO:0007669"/>
    <property type="project" value="TreeGrafter"/>
</dbReference>
<name>A0A497E3T7_UNCAE</name>
<evidence type="ECO:0000313" key="2">
    <source>
        <dbReference type="Proteomes" id="UP000279422"/>
    </source>
</evidence>
<accession>A0A497E3T7</accession>
<dbReference type="SUPFAM" id="SSF52402">
    <property type="entry name" value="Adenine nucleotide alpha hydrolases-like"/>
    <property type="match status" value="1"/>
</dbReference>
<dbReference type="PANTHER" id="PTHR11933:SF5">
    <property type="entry name" value="MITOCHONDRIAL TRNA-SPECIFIC 2-THIOURIDYLASE 1"/>
    <property type="match status" value="1"/>
</dbReference>
<dbReference type="Proteomes" id="UP000279422">
    <property type="component" value="Unassembled WGS sequence"/>
</dbReference>
<reference evidence="1 2" key="1">
    <citation type="submission" date="2018-06" db="EMBL/GenBank/DDBJ databases">
        <title>Extensive metabolic versatility and redundancy in microbially diverse, dynamic hydrothermal sediments.</title>
        <authorList>
            <person name="Dombrowski N."/>
            <person name="Teske A."/>
            <person name="Baker B.J."/>
        </authorList>
    </citation>
    <scope>NUCLEOTIDE SEQUENCE [LARGE SCALE GENOMIC DNA]</scope>
    <source>
        <strain evidence="1">B47_G16</strain>
    </source>
</reference>
<dbReference type="PANTHER" id="PTHR11933">
    <property type="entry name" value="TRNA 5-METHYLAMINOMETHYL-2-THIOURIDYLATE -METHYLTRANSFERASE"/>
    <property type="match status" value="1"/>
</dbReference>
<dbReference type="AlphaFoldDB" id="A0A497E3T7"/>
<feature type="non-terminal residue" evidence="1">
    <location>
        <position position="153"/>
    </location>
</feature>
<dbReference type="Gene3D" id="3.40.50.620">
    <property type="entry name" value="HUPs"/>
    <property type="match status" value="1"/>
</dbReference>
<gene>
    <name evidence="1" type="ORF">DRJ00_04845</name>
</gene>
<comment type="caution">
    <text evidence="1">The sequence shown here is derived from an EMBL/GenBank/DDBJ whole genome shotgun (WGS) entry which is preliminary data.</text>
</comment>
<protein>
    <submittedName>
        <fullName evidence="1">tRNA 2-thiouridine(34) synthase MnmA</fullName>
    </submittedName>
</protein>
<dbReference type="InterPro" id="IPR014729">
    <property type="entry name" value="Rossmann-like_a/b/a_fold"/>
</dbReference>
<dbReference type="Pfam" id="PF03054">
    <property type="entry name" value="tRNA_Me_trans"/>
    <property type="match status" value="1"/>
</dbReference>
<evidence type="ECO:0000313" key="1">
    <source>
        <dbReference type="EMBL" id="RLE09184.1"/>
    </source>
</evidence>